<feature type="chain" id="PRO_5040768899" description="Secreted protein" evidence="2">
    <location>
        <begin position="21"/>
        <end position="131"/>
    </location>
</feature>
<name>A0A9X0CEV0_9CNID</name>
<gene>
    <name evidence="3" type="ORF">OS493_014842</name>
</gene>
<evidence type="ECO:0000313" key="4">
    <source>
        <dbReference type="Proteomes" id="UP001163046"/>
    </source>
</evidence>
<evidence type="ECO:0000256" key="1">
    <source>
        <dbReference type="SAM" id="MobiDB-lite"/>
    </source>
</evidence>
<reference evidence="3" key="1">
    <citation type="submission" date="2023-01" db="EMBL/GenBank/DDBJ databases">
        <title>Genome assembly of the deep-sea coral Lophelia pertusa.</title>
        <authorList>
            <person name="Herrera S."/>
            <person name="Cordes E."/>
        </authorList>
    </citation>
    <scope>NUCLEOTIDE SEQUENCE</scope>
    <source>
        <strain evidence="3">USNM1676648</strain>
        <tissue evidence="3">Polyp</tissue>
    </source>
</reference>
<proteinExistence type="predicted"/>
<dbReference type="AlphaFoldDB" id="A0A9X0CEV0"/>
<feature type="compositionally biased region" description="Basic and acidic residues" evidence="1">
    <location>
        <begin position="121"/>
        <end position="131"/>
    </location>
</feature>
<accession>A0A9X0CEV0</accession>
<feature type="region of interest" description="Disordered" evidence="1">
    <location>
        <begin position="69"/>
        <end position="131"/>
    </location>
</feature>
<protein>
    <recommendedName>
        <fullName evidence="5">Secreted protein</fullName>
    </recommendedName>
</protein>
<evidence type="ECO:0000256" key="2">
    <source>
        <dbReference type="SAM" id="SignalP"/>
    </source>
</evidence>
<dbReference type="Proteomes" id="UP001163046">
    <property type="component" value="Unassembled WGS sequence"/>
</dbReference>
<keyword evidence="4" id="KW-1185">Reference proteome</keyword>
<feature type="region of interest" description="Disordered" evidence="1">
    <location>
        <begin position="22"/>
        <end position="41"/>
    </location>
</feature>
<sequence>MWLGGLVAIVLPCFDDCVTGKAEREARPTVGSDEGGGTVFGSRGGAVGVVGLSRDAEASAVLDVSEGDVVPGELGLGSGDDFRGTSDERDEEVFMGDGNLTGGEEDEEETVEELDETSPIKQDKFKDHRLS</sequence>
<organism evidence="3 4">
    <name type="scientific">Desmophyllum pertusum</name>
    <dbReference type="NCBI Taxonomy" id="174260"/>
    <lineage>
        <taxon>Eukaryota</taxon>
        <taxon>Metazoa</taxon>
        <taxon>Cnidaria</taxon>
        <taxon>Anthozoa</taxon>
        <taxon>Hexacorallia</taxon>
        <taxon>Scleractinia</taxon>
        <taxon>Caryophylliina</taxon>
        <taxon>Caryophylliidae</taxon>
        <taxon>Desmophyllum</taxon>
    </lineage>
</organism>
<evidence type="ECO:0008006" key="5">
    <source>
        <dbReference type="Google" id="ProtNLM"/>
    </source>
</evidence>
<feature type="compositionally biased region" description="Acidic residues" evidence="1">
    <location>
        <begin position="103"/>
        <end position="116"/>
    </location>
</feature>
<dbReference type="EMBL" id="MU827784">
    <property type="protein sequence ID" value="KAJ7334519.1"/>
    <property type="molecule type" value="Genomic_DNA"/>
</dbReference>
<keyword evidence="2" id="KW-0732">Signal</keyword>
<feature type="signal peptide" evidence="2">
    <location>
        <begin position="1"/>
        <end position="20"/>
    </location>
</feature>
<evidence type="ECO:0000313" key="3">
    <source>
        <dbReference type="EMBL" id="KAJ7334519.1"/>
    </source>
</evidence>
<comment type="caution">
    <text evidence="3">The sequence shown here is derived from an EMBL/GenBank/DDBJ whole genome shotgun (WGS) entry which is preliminary data.</text>
</comment>